<gene>
    <name evidence="2" type="ORF">RMSM_00308</name>
</gene>
<evidence type="ECO:0000313" key="2">
    <source>
        <dbReference type="EMBL" id="EMI22766.1"/>
    </source>
</evidence>
<feature type="chain" id="PRO_5004070800" evidence="1">
    <location>
        <begin position="27"/>
        <end position="338"/>
    </location>
</feature>
<proteinExistence type="predicted"/>
<keyword evidence="3" id="KW-1185">Reference proteome</keyword>
<feature type="non-terminal residue" evidence="2">
    <location>
        <position position="338"/>
    </location>
</feature>
<dbReference type="AlphaFoldDB" id="M5RU96"/>
<dbReference type="EMBL" id="ANOG01000042">
    <property type="protein sequence ID" value="EMI22766.1"/>
    <property type="molecule type" value="Genomic_DNA"/>
</dbReference>
<dbReference type="InterPro" id="IPR006311">
    <property type="entry name" value="TAT_signal"/>
</dbReference>
<accession>M5RU96</accession>
<evidence type="ECO:0000256" key="1">
    <source>
        <dbReference type="SAM" id="SignalP"/>
    </source>
</evidence>
<dbReference type="Gene3D" id="2.60.120.200">
    <property type="match status" value="1"/>
</dbReference>
<dbReference type="SUPFAM" id="SSF49899">
    <property type="entry name" value="Concanavalin A-like lectins/glucanases"/>
    <property type="match status" value="1"/>
</dbReference>
<dbReference type="Pfam" id="PF13385">
    <property type="entry name" value="Laminin_G_3"/>
    <property type="match status" value="1"/>
</dbReference>
<sequence>MDLSRRRFLVAASALTAGLSGGPLLAAGSKEAYSAMLKSEPSLRGYWRFDDDLVDAMGKAPAKGGGSASFVEGPVDGQAICLVPNQPVSVQNTNHLRGRSATLELFFKLASPPSGVEHPVIIAQTAGQQARYIVGVKNDLSALIYRNVNGDVLTTINLPTDQPIEVGRWYHLAITSFDLDLRAYVDGYECSLVGGAFEFTRRGPRKSTMTLGATTVNGWGSADICLDEVACYAKGLTQSEIQDHIKAAGWEQRLQETGEIVARVEAERNARRARKEQAILKDPALTAPGQPRVYEGQHLAAINFMVGGIGAGAIQFNGKAEPAIWQIACNFSEHRIAD</sequence>
<dbReference type="Proteomes" id="UP000011991">
    <property type="component" value="Unassembled WGS sequence"/>
</dbReference>
<name>M5RU96_9BACT</name>
<dbReference type="InterPro" id="IPR013320">
    <property type="entry name" value="ConA-like_dom_sf"/>
</dbReference>
<comment type="caution">
    <text evidence="2">The sequence shown here is derived from an EMBL/GenBank/DDBJ whole genome shotgun (WGS) entry which is preliminary data.</text>
</comment>
<reference evidence="2 3" key="1">
    <citation type="journal article" date="2013" name="Mar. Genomics">
        <title>Expression of sulfatases in Rhodopirellula baltica and the diversity of sulfatases in the genus Rhodopirellula.</title>
        <authorList>
            <person name="Wegner C.E."/>
            <person name="Richter-Heitmann T."/>
            <person name="Klindworth A."/>
            <person name="Klockow C."/>
            <person name="Richter M."/>
            <person name="Achstetter T."/>
            <person name="Glockner F.O."/>
            <person name="Harder J."/>
        </authorList>
    </citation>
    <scope>NUCLEOTIDE SEQUENCE [LARGE SCALE GENOMIC DNA]</scope>
    <source>
        <strain evidence="2 3">SM1</strain>
    </source>
</reference>
<organism evidence="2 3">
    <name type="scientific">Rhodopirellula maiorica SM1</name>
    <dbReference type="NCBI Taxonomy" id="1265738"/>
    <lineage>
        <taxon>Bacteria</taxon>
        <taxon>Pseudomonadati</taxon>
        <taxon>Planctomycetota</taxon>
        <taxon>Planctomycetia</taxon>
        <taxon>Pirellulales</taxon>
        <taxon>Pirellulaceae</taxon>
        <taxon>Novipirellula</taxon>
    </lineage>
</organism>
<keyword evidence="1" id="KW-0732">Signal</keyword>
<evidence type="ECO:0000313" key="3">
    <source>
        <dbReference type="Proteomes" id="UP000011991"/>
    </source>
</evidence>
<protein>
    <submittedName>
        <fullName evidence="2">Secreted protein</fullName>
    </submittedName>
</protein>
<feature type="signal peptide" evidence="1">
    <location>
        <begin position="1"/>
        <end position="26"/>
    </location>
</feature>
<dbReference type="PROSITE" id="PS51318">
    <property type="entry name" value="TAT"/>
    <property type="match status" value="1"/>
</dbReference>